<keyword evidence="1" id="KW-0175">Coiled coil</keyword>
<dbReference type="AlphaFoldDB" id="A0A7J9N999"/>
<reference evidence="3 4" key="1">
    <citation type="journal article" date="2019" name="Genome Biol. Evol.">
        <title>Insights into the evolution of the New World diploid cottons (Gossypium, subgenus Houzingenia) based on genome sequencing.</title>
        <authorList>
            <person name="Grover C.E."/>
            <person name="Arick M.A. 2nd"/>
            <person name="Thrash A."/>
            <person name="Conover J.L."/>
            <person name="Sanders W.S."/>
            <person name="Peterson D.G."/>
            <person name="Frelichowski J.E."/>
            <person name="Scheffler J.A."/>
            <person name="Scheffler B.E."/>
            <person name="Wendel J.F."/>
        </authorList>
    </citation>
    <scope>NUCLEOTIDE SEQUENCE [LARGE SCALE GENOMIC DNA]</scope>
    <source>
        <strain evidence="3">1</strain>
        <tissue evidence="3">Leaf</tissue>
    </source>
</reference>
<evidence type="ECO:0000259" key="2">
    <source>
        <dbReference type="Pfam" id="PF24924"/>
    </source>
</evidence>
<proteinExistence type="predicted"/>
<dbReference type="PANTHER" id="PTHR48200">
    <property type="entry name" value="PROTEIN, PUTATIVE-RELATED"/>
    <property type="match status" value="1"/>
</dbReference>
<feature type="domain" description="DUF7745" evidence="2">
    <location>
        <begin position="3"/>
        <end position="54"/>
    </location>
</feature>
<accession>A0A7J9N999</accession>
<comment type="caution">
    <text evidence="3">The sequence shown here is derived from an EMBL/GenBank/DDBJ whole genome shotgun (WGS) entry which is preliminary data.</text>
</comment>
<name>A0A7J9N999_GOSSC</name>
<sequence>MEILQNLQEEDIKWRAPWMLPDEILYRCGNFDWIPLLEIWGAVGYAPLLVLRQYRSRQITRRMKRLAVGPIATPEYIEWWGRRINDNISGPSQGDSQPTQKHPQVVPLEFEIIKQDFKRKNAELEKKIEQIEEGNMNLRQDMYVQKLEIEKLRKGNNKAEEDFDTLKTDYKRLRCSMKAAGLGKLQSSGIKKFKRKRSRLIDGKGSFRRPRCEMRP</sequence>
<dbReference type="Pfam" id="PF24924">
    <property type="entry name" value="DUF7745"/>
    <property type="match status" value="1"/>
</dbReference>
<dbReference type="OrthoDB" id="1020431at2759"/>
<evidence type="ECO:0000313" key="3">
    <source>
        <dbReference type="EMBL" id="MBA0879862.1"/>
    </source>
</evidence>
<protein>
    <recommendedName>
        <fullName evidence="2">DUF7745 domain-containing protein</fullName>
    </recommendedName>
</protein>
<gene>
    <name evidence="3" type="ORF">Goshw_026259</name>
</gene>
<feature type="coiled-coil region" evidence="1">
    <location>
        <begin position="114"/>
        <end position="176"/>
    </location>
</feature>
<dbReference type="Proteomes" id="UP000593576">
    <property type="component" value="Unassembled WGS sequence"/>
</dbReference>
<dbReference type="PANTHER" id="PTHR48200:SF1">
    <property type="entry name" value="AMINOTRANSFERASE-LIKE PLANT MOBILE DOMAIN-CONTAINING PROTEIN"/>
    <property type="match status" value="1"/>
</dbReference>
<dbReference type="InterPro" id="IPR056647">
    <property type="entry name" value="DUF7745"/>
</dbReference>
<organism evidence="3 4">
    <name type="scientific">Gossypium schwendimanii</name>
    <name type="common">Cotton</name>
    <dbReference type="NCBI Taxonomy" id="34291"/>
    <lineage>
        <taxon>Eukaryota</taxon>
        <taxon>Viridiplantae</taxon>
        <taxon>Streptophyta</taxon>
        <taxon>Embryophyta</taxon>
        <taxon>Tracheophyta</taxon>
        <taxon>Spermatophyta</taxon>
        <taxon>Magnoliopsida</taxon>
        <taxon>eudicotyledons</taxon>
        <taxon>Gunneridae</taxon>
        <taxon>Pentapetalae</taxon>
        <taxon>rosids</taxon>
        <taxon>malvids</taxon>
        <taxon>Malvales</taxon>
        <taxon>Malvaceae</taxon>
        <taxon>Malvoideae</taxon>
        <taxon>Gossypium</taxon>
    </lineage>
</organism>
<dbReference type="EMBL" id="JABFAF010276504">
    <property type="protein sequence ID" value="MBA0879862.1"/>
    <property type="molecule type" value="Genomic_DNA"/>
</dbReference>
<evidence type="ECO:0000313" key="4">
    <source>
        <dbReference type="Proteomes" id="UP000593576"/>
    </source>
</evidence>
<keyword evidence="4" id="KW-1185">Reference proteome</keyword>
<evidence type="ECO:0000256" key="1">
    <source>
        <dbReference type="SAM" id="Coils"/>
    </source>
</evidence>